<dbReference type="FunFam" id="2.60.40.60:FF:000007">
    <property type="entry name" value="Protocadherin alpha 2"/>
    <property type="match status" value="1"/>
</dbReference>
<feature type="domain" description="Cadherin" evidence="13">
    <location>
        <begin position="623"/>
        <end position="729"/>
    </location>
</feature>
<keyword evidence="7" id="KW-0130">Cell adhesion</keyword>
<evidence type="ECO:0000256" key="5">
    <source>
        <dbReference type="ARBA" id="ARBA00022737"/>
    </source>
</evidence>
<dbReference type="InParanoid" id="K1PX32"/>
<protein>
    <submittedName>
        <fullName evidence="14">Protocadherin-9</fullName>
    </submittedName>
</protein>
<keyword evidence="8 12" id="KW-1133">Transmembrane helix</keyword>
<feature type="compositionally biased region" description="Polar residues" evidence="11">
    <location>
        <begin position="1021"/>
        <end position="1034"/>
    </location>
</feature>
<dbReference type="InterPro" id="IPR002126">
    <property type="entry name" value="Cadherin-like_dom"/>
</dbReference>
<evidence type="ECO:0000256" key="7">
    <source>
        <dbReference type="ARBA" id="ARBA00022889"/>
    </source>
</evidence>
<name>K1PX32_MAGGI</name>
<dbReference type="InterPro" id="IPR015919">
    <property type="entry name" value="Cadherin-like_sf"/>
</dbReference>
<gene>
    <name evidence="14" type="ORF">CGI_10009298</name>
</gene>
<feature type="domain" description="Cadherin" evidence="13">
    <location>
        <begin position="519"/>
        <end position="622"/>
    </location>
</feature>
<evidence type="ECO:0000256" key="2">
    <source>
        <dbReference type="ARBA" id="ARBA00022475"/>
    </source>
</evidence>
<dbReference type="PANTHER" id="PTHR24028">
    <property type="entry name" value="CADHERIN-87A"/>
    <property type="match status" value="1"/>
</dbReference>
<dbReference type="SMART" id="SM00112">
    <property type="entry name" value="CA"/>
    <property type="match status" value="7"/>
</dbReference>
<dbReference type="HOGENOM" id="CLU_006480_5_1_1"/>
<feature type="compositionally biased region" description="Low complexity" evidence="11">
    <location>
        <begin position="988"/>
        <end position="1002"/>
    </location>
</feature>
<feature type="transmembrane region" description="Helical" evidence="12">
    <location>
        <begin position="845"/>
        <end position="870"/>
    </location>
</feature>
<dbReference type="PROSITE" id="PS50268">
    <property type="entry name" value="CADHERIN_2"/>
    <property type="match status" value="7"/>
</dbReference>
<evidence type="ECO:0000256" key="9">
    <source>
        <dbReference type="ARBA" id="ARBA00023136"/>
    </source>
</evidence>
<proteinExistence type="predicted"/>
<keyword evidence="4" id="KW-0732">Signal</keyword>
<evidence type="ECO:0000256" key="4">
    <source>
        <dbReference type="ARBA" id="ARBA00022729"/>
    </source>
</evidence>
<dbReference type="FunFam" id="2.60.40.60:FF:000020">
    <property type="entry name" value="Dachsous cadherin-related 1b"/>
    <property type="match status" value="2"/>
</dbReference>
<dbReference type="PRINTS" id="PR00205">
    <property type="entry name" value="CADHERIN"/>
</dbReference>
<feature type="domain" description="Cadherin" evidence="13">
    <location>
        <begin position="303"/>
        <end position="410"/>
    </location>
</feature>
<evidence type="ECO:0000256" key="1">
    <source>
        <dbReference type="ARBA" id="ARBA00004251"/>
    </source>
</evidence>
<keyword evidence="2" id="KW-1003">Cell membrane</keyword>
<feature type="domain" description="Cadherin" evidence="13">
    <location>
        <begin position="105"/>
        <end position="192"/>
    </location>
</feature>
<dbReference type="FunFam" id="2.60.40.60:FF:000004">
    <property type="entry name" value="Protocadherin 1 gamma 2"/>
    <property type="match status" value="1"/>
</dbReference>
<feature type="domain" description="Cadherin" evidence="13">
    <location>
        <begin position="415"/>
        <end position="518"/>
    </location>
</feature>
<evidence type="ECO:0000256" key="12">
    <source>
        <dbReference type="SAM" id="Phobius"/>
    </source>
</evidence>
<keyword evidence="3 12" id="KW-0812">Transmembrane</keyword>
<dbReference type="SUPFAM" id="SSF49313">
    <property type="entry name" value="Cadherin-like"/>
    <property type="match status" value="7"/>
</dbReference>
<evidence type="ECO:0000256" key="11">
    <source>
        <dbReference type="SAM" id="MobiDB-lite"/>
    </source>
</evidence>
<reference evidence="14" key="1">
    <citation type="journal article" date="2012" name="Nature">
        <title>The oyster genome reveals stress adaptation and complexity of shell formation.</title>
        <authorList>
            <person name="Zhang G."/>
            <person name="Fang X."/>
            <person name="Guo X."/>
            <person name="Li L."/>
            <person name="Luo R."/>
            <person name="Xu F."/>
            <person name="Yang P."/>
            <person name="Zhang L."/>
            <person name="Wang X."/>
            <person name="Qi H."/>
            <person name="Xiong Z."/>
            <person name="Que H."/>
            <person name="Xie Y."/>
            <person name="Holland P.W."/>
            <person name="Paps J."/>
            <person name="Zhu Y."/>
            <person name="Wu F."/>
            <person name="Chen Y."/>
            <person name="Wang J."/>
            <person name="Peng C."/>
            <person name="Meng J."/>
            <person name="Yang L."/>
            <person name="Liu J."/>
            <person name="Wen B."/>
            <person name="Zhang N."/>
            <person name="Huang Z."/>
            <person name="Zhu Q."/>
            <person name="Feng Y."/>
            <person name="Mount A."/>
            <person name="Hedgecock D."/>
            <person name="Xu Z."/>
            <person name="Liu Y."/>
            <person name="Domazet-Loso T."/>
            <person name="Du Y."/>
            <person name="Sun X."/>
            <person name="Zhang S."/>
            <person name="Liu B."/>
            <person name="Cheng P."/>
            <person name="Jiang X."/>
            <person name="Li J."/>
            <person name="Fan D."/>
            <person name="Wang W."/>
            <person name="Fu W."/>
            <person name="Wang T."/>
            <person name="Wang B."/>
            <person name="Zhang J."/>
            <person name="Peng Z."/>
            <person name="Li Y."/>
            <person name="Li N."/>
            <person name="Wang J."/>
            <person name="Chen M."/>
            <person name="He Y."/>
            <person name="Tan F."/>
            <person name="Song X."/>
            <person name="Zheng Q."/>
            <person name="Huang R."/>
            <person name="Yang H."/>
            <person name="Du X."/>
            <person name="Chen L."/>
            <person name="Yang M."/>
            <person name="Gaffney P.M."/>
            <person name="Wang S."/>
            <person name="Luo L."/>
            <person name="She Z."/>
            <person name="Ming Y."/>
            <person name="Huang W."/>
            <person name="Zhang S."/>
            <person name="Huang B."/>
            <person name="Zhang Y."/>
            <person name="Qu T."/>
            <person name="Ni P."/>
            <person name="Miao G."/>
            <person name="Wang J."/>
            <person name="Wang Q."/>
            <person name="Steinberg C.E."/>
            <person name="Wang H."/>
            <person name="Li N."/>
            <person name="Qian L."/>
            <person name="Zhang G."/>
            <person name="Li Y."/>
            <person name="Yang H."/>
            <person name="Liu X."/>
            <person name="Wang J."/>
            <person name="Yin Y."/>
            <person name="Wang J."/>
        </authorList>
    </citation>
    <scope>NUCLEOTIDE SEQUENCE [LARGE SCALE GENOMIC DNA]</scope>
    <source>
        <strain evidence="14">05x7-T-G4-1.051#20</strain>
    </source>
</reference>
<sequence>MLTRVNGGGTVSRRIKIKRPSVFLCPSDQTARYPDYGHGLDCKESILNTRTLPAKMNSILILVLGLLASGLEVIGQQRYTLPEERPPDYYLGNVAADTKLFDEVKDDAIRRSTRFSFLSQGNQYAAYFRISSTTSELYTASTLDRESLEVCEFADACVLPLEIVAQATVGLFFKKITVHIDIQDINDNPPRFLSSTRTIEVSEASVIDTSFPLNGAVDNDIGLNSIQNYYLIPDDTPFNVKFTKIADGRSSLALILNGSLDRESVTFYTILIKAVDGGTPKLTGTQTLYVNVTDVNDNRPKFSSPVYNVTIDEDLAPGSTVMKLSATDADIGANGRVIYKLSPYQSQDIIDMFQIDSANGYLTLAKSLKYEPDEVYRIIVDATDMADQPLLTQTTVNVKVNDNKNNPPQININLFSSPTSAKILESATKGVAIAHVAIVDDDIGMNGIVRCSIGIPEFNLQKLATNEYKVILARPLDREIKDQYKVEILCADSGSPAQNSSSYFMADVLDVNDNAPQFTEAIYKRSVRENNRFGEKVLQVSALDADIGNNSRIMYSLDQIGMYDFVINPETGEIFANFIMDRESTAEINFKVVATDFGDPQRSSVANVNLVILDYNEHKPTFSEPHYKFTVLENLPEKTHVGQVVAIDKDMGSNANILKYSLVKGSDNLPVSMAENGSIFTNQPLDREALPHGLQFQVIVTDGGSPVSLFSTCYVSVFIEDINDNSPEILFPNNENYTISFLYDIPINSVVGRIRSVDIDYGPNSALSYSFIGSDIFSIHADKGDIYVTRQLSPQDIDRYTLTVIVEDQGTPSRSSNQSLVILVTSQHAQLVLADSREKSSSDTYMLIAVVISCVTVVLGGVILLIIFLIRRNDRNKSVSAQNTPKSQNNENKMYDVIDRSARTMCPKVAASEDGRGRASIDLSVDTSQDQLLGERNSLQSNQSEDEIEKILERITPVPSNYTRSSRSSSVVSQPHFGQIRTSIASKSPSIISMQRGSSSRSSHGHMARDPSSLLRPDICNISQPKSVSQNTQKLCDDDSETSIESNTSDSGRGGSESDVQTGCTMTIPKSRNLGSTRSLKIVYQPDTSHRLKRHLSDQAIPLHDIHPGTLAASEDQEYIIIKNPNYCPRPKINSSFKDVNSVSSNDRKFKQKPSVHWNPVTRVLQGSVATIDERDDVSSSTSGSYTVELEDMTSREYTQV</sequence>
<evidence type="ECO:0000313" key="14">
    <source>
        <dbReference type="EMBL" id="EKC23594.1"/>
    </source>
</evidence>
<evidence type="ECO:0000256" key="6">
    <source>
        <dbReference type="ARBA" id="ARBA00022837"/>
    </source>
</evidence>
<feature type="domain" description="Cadherin" evidence="13">
    <location>
        <begin position="733"/>
        <end position="837"/>
    </location>
</feature>
<dbReference type="AlphaFoldDB" id="K1PX32"/>
<keyword evidence="6" id="KW-0106">Calcium</keyword>
<keyword evidence="9 12" id="KW-0472">Membrane</keyword>
<feature type="compositionally biased region" description="Polar residues" evidence="11">
    <location>
        <begin position="1058"/>
        <end position="1071"/>
    </location>
</feature>
<dbReference type="InterPro" id="IPR020894">
    <property type="entry name" value="Cadherin_CS"/>
</dbReference>
<dbReference type="Gene3D" id="2.60.40.60">
    <property type="entry name" value="Cadherins"/>
    <property type="match status" value="7"/>
</dbReference>
<evidence type="ECO:0000256" key="3">
    <source>
        <dbReference type="ARBA" id="ARBA00022692"/>
    </source>
</evidence>
<comment type="subcellular location">
    <subcellularLocation>
        <location evidence="1">Cell membrane</location>
        <topology evidence="1">Single-pass type I membrane protein</topology>
    </subcellularLocation>
</comment>
<dbReference type="EMBL" id="JH817014">
    <property type="protein sequence ID" value="EKC23594.1"/>
    <property type="molecule type" value="Genomic_DNA"/>
</dbReference>
<organism evidence="14">
    <name type="scientific">Magallana gigas</name>
    <name type="common">Pacific oyster</name>
    <name type="synonym">Crassostrea gigas</name>
    <dbReference type="NCBI Taxonomy" id="29159"/>
    <lineage>
        <taxon>Eukaryota</taxon>
        <taxon>Metazoa</taxon>
        <taxon>Spiralia</taxon>
        <taxon>Lophotrochozoa</taxon>
        <taxon>Mollusca</taxon>
        <taxon>Bivalvia</taxon>
        <taxon>Autobranchia</taxon>
        <taxon>Pteriomorphia</taxon>
        <taxon>Ostreida</taxon>
        <taxon>Ostreoidea</taxon>
        <taxon>Ostreidae</taxon>
        <taxon>Magallana</taxon>
    </lineage>
</organism>
<keyword evidence="10" id="KW-0325">Glycoprotein</keyword>
<dbReference type="InterPro" id="IPR050174">
    <property type="entry name" value="Protocadherin/Cadherin-CA"/>
</dbReference>
<dbReference type="FunFam" id="2.60.40.60:FF:000002">
    <property type="entry name" value="Protocadherin alpha 2"/>
    <property type="match status" value="1"/>
</dbReference>
<dbReference type="InterPro" id="IPR013164">
    <property type="entry name" value="Cadherin_N"/>
</dbReference>
<dbReference type="Pfam" id="PF08266">
    <property type="entry name" value="Cadherin_2"/>
    <property type="match status" value="1"/>
</dbReference>
<dbReference type="GO" id="GO:0005509">
    <property type="term" value="F:calcium ion binding"/>
    <property type="evidence" value="ECO:0007669"/>
    <property type="project" value="UniProtKB-UniRule"/>
</dbReference>
<dbReference type="GO" id="GO:0007156">
    <property type="term" value="P:homophilic cell adhesion via plasma membrane adhesion molecules"/>
    <property type="evidence" value="ECO:0007669"/>
    <property type="project" value="InterPro"/>
</dbReference>
<dbReference type="Pfam" id="PF00028">
    <property type="entry name" value="Cadherin"/>
    <property type="match status" value="6"/>
</dbReference>
<feature type="domain" description="Cadherin" evidence="13">
    <location>
        <begin position="193"/>
        <end position="302"/>
    </location>
</feature>
<dbReference type="PROSITE" id="PS00232">
    <property type="entry name" value="CADHERIN_1"/>
    <property type="match status" value="2"/>
</dbReference>
<dbReference type="PANTHER" id="PTHR24028:SF146">
    <property type="entry name" value="CADHERIN 96CB, ISOFORM D-RELATED"/>
    <property type="match status" value="1"/>
</dbReference>
<keyword evidence="5" id="KW-0677">Repeat</keyword>
<evidence type="ECO:0000259" key="13">
    <source>
        <dbReference type="PROSITE" id="PS50268"/>
    </source>
</evidence>
<dbReference type="GO" id="GO:0005886">
    <property type="term" value="C:plasma membrane"/>
    <property type="evidence" value="ECO:0007669"/>
    <property type="project" value="UniProtKB-SubCell"/>
</dbReference>
<dbReference type="CDD" id="cd11304">
    <property type="entry name" value="Cadherin_repeat"/>
    <property type="match status" value="7"/>
</dbReference>
<evidence type="ECO:0000256" key="8">
    <source>
        <dbReference type="ARBA" id="ARBA00022989"/>
    </source>
</evidence>
<evidence type="ECO:0000256" key="10">
    <source>
        <dbReference type="ARBA" id="ARBA00023180"/>
    </source>
</evidence>
<feature type="region of interest" description="Disordered" evidence="11">
    <location>
        <begin position="983"/>
        <end position="1071"/>
    </location>
</feature>
<accession>K1PX32</accession>